<keyword evidence="8" id="KW-0902">Two-component regulatory system</keyword>
<dbReference type="SMART" id="SM00091">
    <property type="entry name" value="PAS"/>
    <property type="match status" value="1"/>
</dbReference>
<dbReference type="InterPro" id="IPR036890">
    <property type="entry name" value="HATPase_C_sf"/>
</dbReference>
<dbReference type="CDD" id="cd16917">
    <property type="entry name" value="HATPase_UhpB-NarQ-NarX-like"/>
    <property type="match status" value="1"/>
</dbReference>
<dbReference type="Proteomes" id="UP000198284">
    <property type="component" value="Unassembled WGS sequence"/>
</dbReference>
<dbReference type="InterPro" id="IPR035965">
    <property type="entry name" value="PAS-like_dom_sf"/>
</dbReference>
<dbReference type="OrthoDB" id="9797605at2"/>
<dbReference type="InterPro" id="IPR013767">
    <property type="entry name" value="PAS_fold"/>
</dbReference>
<dbReference type="Pfam" id="PF00989">
    <property type="entry name" value="PAS"/>
    <property type="match status" value="1"/>
</dbReference>
<dbReference type="InterPro" id="IPR050482">
    <property type="entry name" value="Sensor_HK_TwoCompSys"/>
</dbReference>
<gene>
    <name evidence="10" type="ORF">SAMN06265795_102120</name>
</gene>
<dbReference type="AlphaFoldDB" id="A0A239DEG8"/>
<evidence type="ECO:0000256" key="7">
    <source>
        <dbReference type="ARBA" id="ARBA00022840"/>
    </source>
</evidence>
<evidence type="ECO:0000256" key="4">
    <source>
        <dbReference type="ARBA" id="ARBA00022679"/>
    </source>
</evidence>
<dbReference type="Gene3D" id="3.30.450.20">
    <property type="entry name" value="PAS domain"/>
    <property type="match status" value="1"/>
</dbReference>
<evidence type="ECO:0000256" key="8">
    <source>
        <dbReference type="ARBA" id="ARBA00023012"/>
    </source>
</evidence>
<keyword evidence="11" id="KW-1185">Reference proteome</keyword>
<dbReference type="PANTHER" id="PTHR24421:SF10">
    <property type="entry name" value="NITRATE_NITRITE SENSOR PROTEIN NARQ"/>
    <property type="match status" value="1"/>
</dbReference>
<organism evidence="10 11">
    <name type="scientific">Noviherbaspirillum humi</name>
    <dbReference type="NCBI Taxonomy" id="1688639"/>
    <lineage>
        <taxon>Bacteria</taxon>
        <taxon>Pseudomonadati</taxon>
        <taxon>Pseudomonadota</taxon>
        <taxon>Betaproteobacteria</taxon>
        <taxon>Burkholderiales</taxon>
        <taxon>Oxalobacteraceae</taxon>
        <taxon>Noviherbaspirillum</taxon>
    </lineage>
</organism>
<dbReference type="NCBIfam" id="TIGR00229">
    <property type="entry name" value="sensory_box"/>
    <property type="match status" value="1"/>
</dbReference>
<dbReference type="Pfam" id="PF07730">
    <property type="entry name" value="HisKA_3"/>
    <property type="match status" value="1"/>
</dbReference>
<keyword evidence="3" id="KW-0597">Phosphoprotein</keyword>
<dbReference type="GO" id="GO:0005524">
    <property type="term" value="F:ATP binding"/>
    <property type="evidence" value="ECO:0007669"/>
    <property type="project" value="UniProtKB-KW"/>
</dbReference>
<dbReference type="PANTHER" id="PTHR24421">
    <property type="entry name" value="NITRATE/NITRITE SENSOR PROTEIN NARX-RELATED"/>
    <property type="match status" value="1"/>
</dbReference>
<dbReference type="GO" id="GO:0006355">
    <property type="term" value="P:regulation of DNA-templated transcription"/>
    <property type="evidence" value="ECO:0007669"/>
    <property type="project" value="InterPro"/>
</dbReference>
<dbReference type="GO" id="GO:0046983">
    <property type="term" value="F:protein dimerization activity"/>
    <property type="evidence" value="ECO:0007669"/>
    <property type="project" value="InterPro"/>
</dbReference>
<accession>A0A239DEG8</accession>
<dbReference type="Gene3D" id="1.20.5.1930">
    <property type="match status" value="1"/>
</dbReference>
<keyword evidence="6" id="KW-0418">Kinase</keyword>
<dbReference type="Pfam" id="PF02518">
    <property type="entry name" value="HATPase_c"/>
    <property type="match status" value="1"/>
</dbReference>
<dbReference type="EC" id="2.7.13.3" evidence="2"/>
<dbReference type="InterPro" id="IPR003594">
    <property type="entry name" value="HATPase_dom"/>
</dbReference>
<evidence type="ECO:0000256" key="2">
    <source>
        <dbReference type="ARBA" id="ARBA00012438"/>
    </source>
</evidence>
<dbReference type="SUPFAM" id="SSF55785">
    <property type="entry name" value="PYP-like sensor domain (PAS domain)"/>
    <property type="match status" value="1"/>
</dbReference>
<protein>
    <recommendedName>
        <fullName evidence="2">histidine kinase</fullName>
        <ecNumber evidence="2">2.7.13.3</ecNumber>
    </recommendedName>
</protein>
<keyword evidence="4" id="KW-0808">Transferase</keyword>
<evidence type="ECO:0000313" key="11">
    <source>
        <dbReference type="Proteomes" id="UP000198284"/>
    </source>
</evidence>
<feature type="domain" description="PAS" evidence="9">
    <location>
        <begin position="35"/>
        <end position="83"/>
    </location>
</feature>
<reference evidence="10 11" key="1">
    <citation type="submission" date="2017-06" db="EMBL/GenBank/DDBJ databases">
        <authorList>
            <person name="Kim H.J."/>
            <person name="Triplett B.A."/>
        </authorList>
    </citation>
    <scope>NUCLEOTIDE SEQUENCE [LARGE SCALE GENOMIC DNA]</scope>
    <source>
        <strain evidence="10 11">U15</strain>
    </source>
</reference>
<name>A0A239DEG8_9BURK</name>
<dbReference type="GO" id="GO:0016020">
    <property type="term" value="C:membrane"/>
    <property type="evidence" value="ECO:0007669"/>
    <property type="project" value="InterPro"/>
</dbReference>
<dbReference type="RefSeq" id="WP_089398005.1">
    <property type="nucleotide sequence ID" value="NZ_FZOT01000002.1"/>
</dbReference>
<evidence type="ECO:0000259" key="9">
    <source>
        <dbReference type="PROSITE" id="PS50112"/>
    </source>
</evidence>
<dbReference type="InterPro" id="IPR000014">
    <property type="entry name" value="PAS"/>
</dbReference>
<evidence type="ECO:0000256" key="3">
    <source>
        <dbReference type="ARBA" id="ARBA00022553"/>
    </source>
</evidence>
<keyword evidence="5" id="KW-0547">Nucleotide-binding</keyword>
<dbReference type="CDD" id="cd00130">
    <property type="entry name" value="PAS"/>
    <property type="match status" value="1"/>
</dbReference>
<proteinExistence type="predicted"/>
<dbReference type="SUPFAM" id="SSF55874">
    <property type="entry name" value="ATPase domain of HSP90 chaperone/DNA topoisomerase II/histidine kinase"/>
    <property type="match status" value="1"/>
</dbReference>
<dbReference type="PROSITE" id="PS50112">
    <property type="entry name" value="PAS"/>
    <property type="match status" value="1"/>
</dbReference>
<dbReference type="EMBL" id="FZOT01000002">
    <property type="protein sequence ID" value="SNS30204.1"/>
    <property type="molecule type" value="Genomic_DNA"/>
</dbReference>
<evidence type="ECO:0000256" key="6">
    <source>
        <dbReference type="ARBA" id="ARBA00022777"/>
    </source>
</evidence>
<evidence type="ECO:0000256" key="5">
    <source>
        <dbReference type="ARBA" id="ARBA00022741"/>
    </source>
</evidence>
<evidence type="ECO:0000313" key="10">
    <source>
        <dbReference type="EMBL" id="SNS30204.1"/>
    </source>
</evidence>
<comment type="catalytic activity">
    <reaction evidence="1">
        <text>ATP + protein L-histidine = ADP + protein N-phospho-L-histidine.</text>
        <dbReference type="EC" id="2.7.13.3"/>
    </reaction>
</comment>
<keyword evidence="7" id="KW-0067">ATP-binding</keyword>
<dbReference type="InterPro" id="IPR011712">
    <property type="entry name" value="Sig_transdc_His_kin_sub3_dim/P"/>
</dbReference>
<dbReference type="GO" id="GO:0000155">
    <property type="term" value="F:phosphorelay sensor kinase activity"/>
    <property type="evidence" value="ECO:0007669"/>
    <property type="project" value="InterPro"/>
</dbReference>
<sequence>MTIQPQRSHAPDMSSSAAMTHFEIASLAPSLLTNIHSGANGVLIIDETLQVVLVNRRAEQMFGYPAGSLLGQPLERLVPLDRNAEARERIDQLGSPDAAARRSRCGLRGVRMDGVEVPLSAYVSRLPMHENAYIALVIRADMRLRRGRNRRTQYPRAAELRRLALSSQQAHEQEKKRVSKELYDDIAQRLSVLKLDLEWLDQHMPAGNDPVFARITQMQGMLDNVISITKSMASSLRPPLLDDFGLLPALEWITEKFEKKTGISCRLDTSGLRLPIADPLVSAIFRVVQETLISIERQNHASMVNIRLTHAAGKLELIIEDDGIGVPREASSTQDSYGLVTMQERIFILGGTITIMNKSPRGVAIRATMPADPLPAS</sequence>
<dbReference type="Gene3D" id="3.30.565.10">
    <property type="entry name" value="Histidine kinase-like ATPase, C-terminal domain"/>
    <property type="match status" value="1"/>
</dbReference>
<evidence type="ECO:0000256" key="1">
    <source>
        <dbReference type="ARBA" id="ARBA00000085"/>
    </source>
</evidence>